<evidence type="ECO:0000256" key="2">
    <source>
        <dbReference type="ARBA" id="ARBA00022692"/>
    </source>
</evidence>
<evidence type="ECO:0000313" key="7">
    <source>
        <dbReference type="Proteomes" id="UP000533954"/>
    </source>
</evidence>
<dbReference type="PROSITE" id="PS51469">
    <property type="entry name" value="SUN"/>
    <property type="match status" value="1"/>
</dbReference>
<evidence type="ECO:0000259" key="5">
    <source>
        <dbReference type="PROSITE" id="PS51469"/>
    </source>
</evidence>
<dbReference type="Pfam" id="PF07738">
    <property type="entry name" value="Sad1_UNC"/>
    <property type="match status" value="1"/>
</dbReference>
<evidence type="ECO:0000256" key="4">
    <source>
        <dbReference type="ARBA" id="ARBA00023136"/>
    </source>
</evidence>
<proteinExistence type="predicted"/>
<dbReference type="Gene3D" id="2.60.120.260">
    <property type="entry name" value="Galactose-binding domain-like"/>
    <property type="match status" value="1"/>
</dbReference>
<dbReference type="GO" id="GO:0043495">
    <property type="term" value="F:protein-membrane adaptor activity"/>
    <property type="evidence" value="ECO:0007669"/>
    <property type="project" value="TreeGrafter"/>
</dbReference>
<dbReference type="EMBL" id="VZSX01000396">
    <property type="protein sequence ID" value="NXA44021.1"/>
    <property type="molecule type" value="Genomic_DNA"/>
</dbReference>
<comment type="caution">
    <text evidence="6">The sequence shown here is derived from an EMBL/GenBank/DDBJ whole genome shotgun (WGS) entry which is preliminary data.</text>
</comment>
<feature type="domain" description="SUN" evidence="5">
    <location>
        <begin position="1"/>
        <end position="95"/>
    </location>
</feature>
<gene>
    <name evidence="6" type="primary">Sun2_2</name>
    <name evidence="6" type="ORF">EUDELE_R11470</name>
</gene>
<organism evidence="6 7">
    <name type="scientific">Eudromia elegans</name>
    <name type="common">Elegant crested-tinamou</name>
    <dbReference type="NCBI Taxonomy" id="8805"/>
    <lineage>
        <taxon>Eukaryota</taxon>
        <taxon>Metazoa</taxon>
        <taxon>Chordata</taxon>
        <taxon>Craniata</taxon>
        <taxon>Vertebrata</taxon>
        <taxon>Euteleostomi</taxon>
        <taxon>Archelosauria</taxon>
        <taxon>Archosauria</taxon>
        <taxon>Dinosauria</taxon>
        <taxon>Saurischia</taxon>
        <taxon>Theropoda</taxon>
        <taxon>Coelurosauria</taxon>
        <taxon>Aves</taxon>
        <taxon>Palaeognathae</taxon>
        <taxon>Tinamiformes</taxon>
        <taxon>Tinamidae</taxon>
        <taxon>Eudromia</taxon>
    </lineage>
</organism>
<dbReference type="PANTHER" id="PTHR12911:SF24">
    <property type="entry name" value="SUN DOMAIN-CONTAINING PROTEIN 3"/>
    <property type="match status" value="1"/>
</dbReference>
<keyword evidence="7" id="KW-1185">Reference proteome</keyword>
<sequence>LPLVFWFQPDITPGQCWCFRGFWGQVVIKLPARIWPTAITVHHVSKADSPPGSISSTPKDIAISGLNEEGEATLLGTFSYDIEGEARQLFPLKVW</sequence>
<dbReference type="OrthoDB" id="342281at2759"/>
<evidence type="ECO:0000256" key="3">
    <source>
        <dbReference type="ARBA" id="ARBA00022989"/>
    </source>
</evidence>
<keyword evidence="2" id="KW-0812">Transmembrane</keyword>
<keyword evidence="3" id="KW-1133">Transmembrane helix</keyword>
<dbReference type="GO" id="GO:0034993">
    <property type="term" value="C:meiotic nuclear membrane microtubule tethering complex"/>
    <property type="evidence" value="ECO:0007669"/>
    <property type="project" value="TreeGrafter"/>
</dbReference>
<keyword evidence="4" id="KW-0472">Membrane</keyword>
<dbReference type="InterPro" id="IPR045119">
    <property type="entry name" value="SUN1-5"/>
</dbReference>
<evidence type="ECO:0000313" key="6">
    <source>
        <dbReference type="EMBL" id="NXA44021.1"/>
    </source>
</evidence>
<comment type="subcellular location">
    <subcellularLocation>
        <location evidence="1">Nucleus inner membrane</location>
    </subcellularLocation>
</comment>
<accession>A0A7K7VTQ4</accession>
<name>A0A7K7VTQ4_EUDEL</name>
<dbReference type="PANTHER" id="PTHR12911">
    <property type="entry name" value="SAD1/UNC-84-LIKE PROTEIN-RELATED"/>
    <property type="match status" value="1"/>
</dbReference>
<evidence type="ECO:0000256" key="1">
    <source>
        <dbReference type="ARBA" id="ARBA00004540"/>
    </source>
</evidence>
<dbReference type="InterPro" id="IPR012919">
    <property type="entry name" value="SUN_dom"/>
</dbReference>
<dbReference type="AlphaFoldDB" id="A0A7K7VTQ4"/>
<reference evidence="6 7" key="1">
    <citation type="submission" date="2019-09" db="EMBL/GenBank/DDBJ databases">
        <title>Bird 10,000 Genomes (B10K) Project - Family phase.</title>
        <authorList>
            <person name="Zhang G."/>
        </authorList>
    </citation>
    <scope>NUCLEOTIDE SEQUENCE [LARGE SCALE GENOMIC DNA]</scope>
    <source>
        <strain evidence="6">B10K-LSUMZ-16893</strain>
    </source>
</reference>
<feature type="non-terminal residue" evidence="6">
    <location>
        <position position="95"/>
    </location>
</feature>
<dbReference type="GO" id="GO:0005637">
    <property type="term" value="C:nuclear inner membrane"/>
    <property type="evidence" value="ECO:0007669"/>
    <property type="project" value="UniProtKB-SubCell"/>
</dbReference>
<dbReference type="Proteomes" id="UP000533954">
    <property type="component" value="Unassembled WGS sequence"/>
</dbReference>
<feature type="non-terminal residue" evidence="6">
    <location>
        <position position="1"/>
    </location>
</feature>
<protein>
    <submittedName>
        <fullName evidence="6">SUN2 protein</fullName>
    </submittedName>
</protein>